<name>A0ABP8RZG6_9PSEU</name>
<dbReference type="RefSeq" id="WP_345424563.1">
    <property type="nucleotide sequence ID" value="NZ_BAABGT010000088.1"/>
</dbReference>
<evidence type="ECO:0000313" key="5">
    <source>
        <dbReference type="Proteomes" id="UP001501598"/>
    </source>
</evidence>
<organism evidence="4 5">
    <name type="scientific">Pseudonocardia xishanensis</name>
    <dbReference type="NCBI Taxonomy" id="630995"/>
    <lineage>
        <taxon>Bacteria</taxon>
        <taxon>Bacillati</taxon>
        <taxon>Actinomycetota</taxon>
        <taxon>Actinomycetes</taxon>
        <taxon>Pseudonocardiales</taxon>
        <taxon>Pseudonocardiaceae</taxon>
        <taxon>Pseudonocardia</taxon>
    </lineage>
</organism>
<sequence length="432" mass="48737">MIEYSCLHNGGTDLPITASPDDKNITYTTSNMDAVHRSFQRVAGQQIDQAVLAEELDFHYFWLTEHHFQPEGAEFSPNPLQTGAAIAMRTSKIRIGQMANILHRHHPLRVAEQAGLLDVISGGRLEFGVGRGGGTRETEPFGQVYGSSDVDQYRSHAYFAEAMEIILKAWTEPSFSYHGDFYSIPPKWLPWQSRITDGYFSQPGLERTLDDIVEMRDGQGYLKELSVYPHPLQKPYPQIWQTALSTNSVRSAARRGYNVCHLGAGGNQVREAIEAYHEESEKAGWPDRHQKGAFRKGWDSERKRGISFLRFVHIGEITPERRAGLYHFPNYIAESLISGVHLPHGVRFTGDFFEQNGLMLHGSRQQVIDGLMADYESGFEDYLVLPIFETPGLTGKEIEEQMRIFAEDIMPVLNRECGGPAPLEPLLEVPSN</sequence>
<dbReference type="Gene3D" id="3.20.20.30">
    <property type="entry name" value="Luciferase-like domain"/>
    <property type="match status" value="1"/>
</dbReference>
<evidence type="ECO:0000259" key="3">
    <source>
        <dbReference type="Pfam" id="PF00296"/>
    </source>
</evidence>
<evidence type="ECO:0000256" key="1">
    <source>
        <dbReference type="ARBA" id="ARBA00023002"/>
    </source>
</evidence>
<evidence type="ECO:0000313" key="4">
    <source>
        <dbReference type="EMBL" id="GAA4554968.1"/>
    </source>
</evidence>
<reference evidence="5" key="1">
    <citation type="journal article" date="2019" name="Int. J. Syst. Evol. Microbiol.">
        <title>The Global Catalogue of Microorganisms (GCM) 10K type strain sequencing project: providing services to taxonomists for standard genome sequencing and annotation.</title>
        <authorList>
            <consortium name="The Broad Institute Genomics Platform"/>
            <consortium name="The Broad Institute Genome Sequencing Center for Infectious Disease"/>
            <person name="Wu L."/>
            <person name="Ma J."/>
        </authorList>
    </citation>
    <scope>NUCLEOTIDE SEQUENCE [LARGE SCALE GENOMIC DNA]</scope>
    <source>
        <strain evidence="5">JCM 17906</strain>
    </source>
</reference>
<evidence type="ECO:0000256" key="2">
    <source>
        <dbReference type="ARBA" id="ARBA00023033"/>
    </source>
</evidence>
<protein>
    <recommendedName>
        <fullName evidence="3">Luciferase-like domain-containing protein</fullName>
    </recommendedName>
</protein>
<gene>
    <name evidence="4" type="ORF">GCM10023175_54400</name>
</gene>
<feature type="domain" description="Luciferase-like" evidence="3">
    <location>
        <begin position="42"/>
        <end position="192"/>
    </location>
</feature>
<dbReference type="Pfam" id="PF00296">
    <property type="entry name" value="Bac_luciferase"/>
    <property type="match status" value="1"/>
</dbReference>
<dbReference type="PANTHER" id="PTHR30137:SF8">
    <property type="entry name" value="BLR5498 PROTEIN"/>
    <property type="match status" value="1"/>
</dbReference>
<dbReference type="InterPro" id="IPR036661">
    <property type="entry name" value="Luciferase-like_sf"/>
</dbReference>
<dbReference type="Proteomes" id="UP001501598">
    <property type="component" value="Unassembled WGS sequence"/>
</dbReference>
<dbReference type="PANTHER" id="PTHR30137">
    <property type="entry name" value="LUCIFERASE-LIKE MONOOXYGENASE"/>
    <property type="match status" value="1"/>
</dbReference>
<keyword evidence="2" id="KW-0503">Monooxygenase</keyword>
<accession>A0ABP8RZG6</accession>
<dbReference type="InterPro" id="IPR011251">
    <property type="entry name" value="Luciferase-like_dom"/>
</dbReference>
<keyword evidence="1" id="KW-0560">Oxidoreductase</keyword>
<dbReference type="SUPFAM" id="SSF51679">
    <property type="entry name" value="Bacterial luciferase-like"/>
    <property type="match status" value="1"/>
</dbReference>
<keyword evidence="5" id="KW-1185">Reference proteome</keyword>
<dbReference type="InterPro" id="IPR050766">
    <property type="entry name" value="Bact_Lucif_Oxidored"/>
</dbReference>
<proteinExistence type="predicted"/>
<dbReference type="EMBL" id="BAABGT010000088">
    <property type="protein sequence ID" value="GAA4554968.1"/>
    <property type="molecule type" value="Genomic_DNA"/>
</dbReference>
<comment type="caution">
    <text evidence="4">The sequence shown here is derived from an EMBL/GenBank/DDBJ whole genome shotgun (WGS) entry which is preliminary data.</text>
</comment>